<evidence type="ECO:0000256" key="2">
    <source>
        <dbReference type="ARBA" id="ARBA00045876"/>
    </source>
</evidence>
<organism evidence="5 6">
    <name type="scientific">Symbiodinium necroappetens</name>
    <dbReference type="NCBI Taxonomy" id="1628268"/>
    <lineage>
        <taxon>Eukaryota</taxon>
        <taxon>Sar</taxon>
        <taxon>Alveolata</taxon>
        <taxon>Dinophyceae</taxon>
        <taxon>Suessiales</taxon>
        <taxon>Symbiodiniaceae</taxon>
        <taxon>Symbiodinium</taxon>
    </lineage>
</organism>
<dbReference type="PROSITE" id="PS50077">
    <property type="entry name" value="HEAT_REPEAT"/>
    <property type="match status" value="1"/>
</dbReference>
<sequence length="931" mass="101734">MLEAELPGGTLGYVADVFELALISLMMDLLLLRFCQTAQEGLKNGNYEWLTHVRDVNATKMARRVMHALRWGKQDASHGLLFTKKIFYDRNSTLLLWSGVPASARKKWCTSLNAYMLESGDNDDIQTPFGSILERIRSEDSDEQLLQGCEWPEQEPIWQAASDAVVWRSGDSLVRFLVNKPLSGHGTVRESIFFRAELPTLARYPPTEGFRVLNEHPVVKCHHLMPVLRNKIESNGLLDDWRKVKTFSCVDVLTWQQSPMNLTESECKLLDSRATEFLKPGEQLEPECSTRFFTLEGYKSCRDRGHIDFDSFQTVAHMLPPEYIPDITSLRLPMLSTSIEQLPVMLPDIVDMFDSSISLELCLWNSLETALVSRRQQAEKVLKKSFLPRELQAACRQGAGKLLSGLLKALDDSQAYVRQAAAEALGSMGKGAEEAVPKLWALSLNFSEDAQVQTQAAKALGPIGNATKAVLPMLVKSLHDSNPEVRKRAAQEAVPELLQTSLIYSNTAAEAVGSIGREAKAAVLPELLKALNDSRANVRQRASKALWFIGEAAKEAVPELTKALNDSDFDVRCYAARTLASIGRGAKEAVPKLMMTLNDSEFGGEIDPSVRIAAAEALGAIGKEAKEAVPELAKALDDWHMEVRAAACSALKPMGKEAQEAVPQLRKALYDGRWWVQMHAADALGAIGKEAKEAVLPELRKALCDSGAHGGVRVHAAAALRHIGKKAKEAVPELMKALYDSEALVREAAAEALGSMGREAKEAVPELMKALYDSDSLVRRAATEALGSMGREAKEAVPELMKALYDSDFWVRRGAADALGSMGKEATEAVAELMKKLKDSDSRVRRAAAEALGSMGKEAAEAVPKLAKALDDVEAEVRYRAADALGSIGKGATEAVQKLRRAAGDSDRRVRQSALSALTKLQGKVLLASLG</sequence>
<reference evidence="5" key="1">
    <citation type="submission" date="2021-02" db="EMBL/GenBank/DDBJ databases">
        <authorList>
            <person name="Dougan E. K."/>
            <person name="Rhodes N."/>
            <person name="Thang M."/>
            <person name="Chan C."/>
        </authorList>
    </citation>
    <scope>NUCLEOTIDE SEQUENCE</scope>
</reference>
<protein>
    <submittedName>
        <fullName evidence="5">ILA protein</fullName>
    </submittedName>
</protein>
<dbReference type="GO" id="GO:0016491">
    <property type="term" value="F:oxidoreductase activity"/>
    <property type="evidence" value="ECO:0007669"/>
    <property type="project" value="TreeGrafter"/>
</dbReference>
<keyword evidence="6" id="KW-1185">Reference proteome</keyword>
<keyword evidence="1" id="KW-0677">Repeat</keyword>
<dbReference type="OrthoDB" id="428243at2759"/>
<dbReference type="Gene3D" id="1.25.10.10">
    <property type="entry name" value="Leucine-rich Repeat Variant"/>
    <property type="match status" value="5"/>
</dbReference>
<feature type="repeat" description="HEAT" evidence="3">
    <location>
        <begin position="730"/>
        <end position="766"/>
    </location>
</feature>
<dbReference type="InterPro" id="IPR021133">
    <property type="entry name" value="HEAT_type_2"/>
</dbReference>
<dbReference type="Proteomes" id="UP000601435">
    <property type="component" value="Unassembled WGS sequence"/>
</dbReference>
<dbReference type="EMBL" id="CAJNJA010005928">
    <property type="protein sequence ID" value="CAE7201885.1"/>
    <property type="molecule type" value="Genomic_DNA"/>
</dbReference>
<evidence type="ECO:0000259" key="4">
    <source>
        <dbReference type="SMART" id="SM01349"/>
    </source>
</evidence>
<dbReference type="InterPro" id="IPR034085">
    <property type="entry name" value="TOG"/>
</dbReference>
<dbReference type="Pfam" id="PF03130">
    <property type="entry name" value="HEAT_PBS"/>
    <property type="match status" value="1"/>
</dbReference>
<dbReference type="SMART" id="SM00567">
    <property type="entry name" value="EZ_HEAT"/>
    <property type="match status" value="14"/>
</dbReference>
<dbReference type="PANTHER" id="PTHR12697">
    <property type="entry name" value="PBS LYASE HEAT-LIKE PROTEIN"/>
    <property type="match status" value="1"/>
</dbReference>
<comment type="function">
    <text evidence="2">Catalyzes the hydroxylation of the N(6)-(4-aminobutyl)-L-lysine intermediate produced by deoxyhypusine synthase/DHPS on a critical lysine of the eukaryotic translation initiation factor 5A/eIF-5A. This is the second step of the post-translational modification of that lysine into an unusual amino acid residue named hypusine. Hypusination is unique to mature eIF-5A factor and is essential for its function.</text>
</comment>
<dbReference type="InterPro" id="IPR016024">
    <property type="entry name" value="ARM-type_fold"/>
</dbReference>
<dbReference type="PANTHER" id="PTHR12697:SF5">
    <property type="entry name" value="DEOXYHYPUSINE HYDROXYLASE"/>
    <property type="match status" value="1"/>
</dbReference>
<proteinExistence type="predicted"/>
<gene>
    <name evidence="5" type="primary">ILA</name>
    <name evidence="5" type="ORF">SNEC2469_LOCUS1593</name>
</gene>
<dbReference type="InterPro" id="IPR004155">
    <property type="entry name" value="PBS_lyase_HEAT"/>
</dbReference>
<evidence type="ECO:0000256" key="1">
    <source>
        <dbReference type="ARBA" id="ARBA00022737"/>
    </source>
</evidence>
<comment type="caution">
    <text evidence="5">The sequence shown here is derived from an EMBL/GenBank/DDBJ whole genome shotgun (WGS) entry which is preliminary data.</text>
</comment>
<evidence type="ECO:0000313" key="5">
    <source>
        <dbReference type="EMBL" id="CAE7201885.1"/>
    </source>
</evidence>
<dbReference type="Pfam" id="PF13646">
    <property type="entry name" value="HEAT_2"/>
    <property type="match status" value="5"/>
</dbReference>
<accession>A0A812JAF7</accession>
<dbReference type="InterPro" id="IPR011989">
    <property type="entry name" value="ARM-like"/>
</dbReference>
<evidence type="ECO:0000256" key="3">
    <source>
        <dbReference type="PROSITE-ProRule" id="PRU00103"/>
    </source>
</evidence>
<dbReference type="AlphaFoldDB" id="A0A812JAF7"/>
<feature type="domain" description="TOG" evidence="4">
    <location>
        <begin position="654"/>
        <end position="850"/>
    </location>
</feature>
<name>A0A812JAF7_9DINO</name>
<feature type="domain" description="TOG" evidence="4">
    <location>
        <begin position="428"/>
        <end position="650"/>
    </location>
</feature>
<evidence type="ECO:0000313" key="6">
    <source>
        <dbReference type="Proteomes" id="UP000601435"/>
    </source>
</evidence>
<dbReference type="SMART" id="SM01349">
    <property type="entry name" value="TOG"/>
    <property type="match status" value="2"/>
</dbReference>
<dbReference type="SUPFAM" id="SSF48371">
    <property type="entry name" value="ARM repeat"/>
    <property type="match status" value="1"/>
</dbReference>